<dbReference type="AlphaFoldDB" id="A2DDV7"/>
<dbReference type="InParanoid" id="A2DDV7"/>
<feature type="region of interest" description="Disordered" evidence="1">
    <location>
        <begin position="309"/>
        <end position="362"/>
    </location>
</feature>
<reference evidence="2" key="2">
    <citation type="journal article" date="2007" name="Science">
        <title>Draft genome sequence of the sexually transmitted pathogen Trichomonas vaginalis.</title>
        <authorList>
            <person name="Carlton J.M."/>
            <person name="Hirt R.P."/>
            <person name="Silva J.C."/>
            <person name="Delcher A.L."/>
            <person name="Schatz M."/>
            <person name="Zhao Q."/>
            <person name="Wortman J.R."/>
            <person name="Bidwell S.L."/>
            <person name="Alsmark U.C.M."/>
            <person name="Besteiro S."/>
            <person name="Sicheritz-Ponten T."/>
            <person name="Noel C.J."/>
            <person name="Dacks J.B."/>
            <person name="Foster P.G."/>
            <person name="Simillion C."/>
            <person name="Van de Peer Y."/>
            <person name="Miranda-Saavedra D."/>
            <person name="Barton G.J."/>
            <person name="Westrop G.D."/>
            <person name="Mueller S."/>
            <person name="Dessi D."/>
            <person name="Fiori P.L."/>
            <person name="Ren Q."/>
            <person name="Paulsen I."/>
            <person name="Zhang H."/>
            <person name="Bastida-Corcuera F.D."/>
            <person name="Simoes-Barbosa A."/>
            <person name="Brown M.T."/>
            <person name="Hayes R.D."/>
            <person name="Mukherjee M."/>
            <person name="Okumura C.Y."/>
            <person name="Schneider R."/>
            <person name="Smith A.J."/>
            <person name="Vanacova S."/>
            <person name="Villalvazo M."/>
            <person name="Haas B.J."/>
            <person name="Pertea M."/>
            <person name="Feldblyum T.V."/>
            <person name="Utterback T.R."/>
            <person name="Shu C.L."/>
            <person name="Osoegawa K."/>
            <person name="de Jong P.J."/>
            <person name="Hrdy I."/>
            <person name="Horvathova L."/>
            <person name="Zubacova Z."/>
            <person name="Dolezal P."/>
            <person name="Malik S.B."/>
            <person name="Logsdon J.M. Jr."/>
            <person name="Henze K."/>
            <person name="Gupta A."/>
            <person name="Wang C.C."/>
            <person name="Dunne R.L."/>
            <person name="Upcroft J.A."/>
            <person name="Upcroft P."/>
            <person name="White O."/>
            <person name="Salzberg S.L."/>
            <person name="Tang P."/>
            <person name="Chiu C.-H."/>
            <person name="Lee Y.-S."/>
            <person name="Embley T.M."/>
            <person name="Coombs G.H."/>
            <person name="Mottram J.C."/>
            <person name="Tachezy J."/>
            <person name="Fraser-Liggett C.M."/>
            <person name="Johnson P.J."/>
        </authorList>
    </citation>
    <scope>NUCLEOTIDE SEQUENCE [LARGE SCALE GENOMIC DNA]</scope>
    <source>
        <strain evidence="2">G3</strain>
    </source>
</reference>
<proteinExistence type="predicted"/>
<dbReference type="RefSeq" id="XP_001582469.1">
    <property type="nucleotide sequence ID" value="XM_001582419.1"/>
</dbReference>
<feature type="compositionally biased region" description="Polar residues" evidence="1">
    <location>
        <begin position="461"/>
        <end position="476"/>
    </location>
</feature>
<organism evidence="2 3">
    <name type="scientific">Trichomonas vaginalis (strain ATCC PRA-98 / G3)</name>
    <dbReference type="NCBI Taxonomy" id="412133"/>
    <lineage>
        <taxon>Eukaryota</taxon>
        <taxon>Metamonada</taxon>
        <taxon>Parabasalia</taxon>
        <taxon>Trichomonadida</taxon>
        <taxon>Trichomonadidae</taxon>
        <taxon>Trichomonas</taxon>
    </lineage>
</organism>
<dbReference type="Proteomes" id="UP000001542">
    <property type="component" value="Unassembled WGS sequence"/>
</dbReference>
<accession>A2DDV7</accession>
<evidence type="ECO:0000313" key="3">
    <source>
        <dbReference type="Proteomes" id="UP000001542"/>
    </source>
</evidence>
<sequence>MLSTVSSVLESEDPTKFGLQDYVNNATNYEIEKKGGLNKLHSTYSLELAKNVVGNQNSVLDKLQPSIKIDDSNIYWNKAYRIVIALLRRHEMEDTLHAMRLEYPNLPKRTGFSKTSDLNREFNQLFDYNDEVTCKLTLADKVRELAKEVNLPHDNDDDDHWEEIQLSTVANDQELTLASTTIENTLDENIHEAQQKLIDEKTPKSPRRKEIKVKKEVEPEKIRIRVRKHDENGETYVHKHHHRPKPKYLSTNITKTVERKLSPGGTPRIVVKRRIVKVVPHFIQHHHQEEEEKKQEKLPKPNTDIEIEPLDLDDFEDNFDEPKTPDKSVIEKFNNSNDNLKSDSSEGSDENVAMTLPGPESPSTIDKLQMFIDGMDKKKSSYTLDESSIFRHRLSKNHTMDGIPAKKYTASKRYKDGSLMKKRINDPLLRLPKNHSIDDSGVGYHRSMNSGDGSARRKSNRLTGTYSSSDYSISNF</sequence>
<evidence type="ECO:0000256" key="1">
    <source>
        <dbReference type="SAM" id="MobiDB-lite"/>
    </source>
</evidence>
<evidence type="ECO:0000313" key="2">
    <source>
        <dbReference type="EMBL" id="EAY21483.1"/>
    </source>
</evidence>
<dbReference type="VEuPathDB" id="TrichDB:TVAG_199220"/>
<feature type="compositionally biased region" description="Acidic residues" evidence="1">
    <location>
        <begin position="309"/>
        <end position="319"/>
    </location>
</feature>
<protein>
    <submittedName>
        <fullName evidence="2">Uncharacterized protein</fullName>
    </submittedName>
</protein>
<dbReference type="KEGG" id="tva:5467031"/>
<feature type="compositionally biased region" description="Basic and acidic residues" evidence="1">
    <location>
        <begin position="320"/>
        <end position="330"/>
    </location>
</feature>
<name>A2DDV7_TRIV3</name>
<gene>
    <name evidence="2" type="ORF">TVAG_199220</name>
</gene>
<dbReference type="VEuPathDB" id="TrichDB:TVAGG3_0999740"/>
<keyword evidence="3" id="KW-1185">Reference proteome</keyword>
<feature type="region of interest" description="Disordered" evidence="1">
    <location>
        <begin position="432"/>
        <end position="476"/>
    </location>
</feature>
<dbReference type="EMBL" id="DS113190">
    <property type="protein sequence ID" value="EAY21483.1"/>
    <property type="molecule type" value="Genomic_DNA"/>
</dbReference>
<reference evidence="2" key="1">
    <citation type="submission" date="2006-10" db="EMBL/GenBank/DDBJ databases">
        <authorList>
            <person name="Amadeo P."/>
            <person name="Zhao Q."/>
            <person name="Wortman J."/>
            <person name="Fraser-Liggett C."/>
            <person name="Carlton J."/>
        </authorList>
    </citation>
    <scope>NUCLEOTIDE SEQUENCE</scope>
    <source>
        <strain evidence="2">G3</strain>
    </source>
</reference>